<dbReference type="PANTHER" id="PTHR42693:SF53">
    <property type="entry name" value="ENDO-4-O-SULFATASE"/>
    <property type="match status" value="1"/>
</dbReference>
<feature type="domain" description="Sulfatase N-terminal" evidence="3">
    <location>
        <begin position="24"/>
        <end position="76"/>
    </location>
</feature>
<protein>
    <recommendedName>
        <fullName evidence="3">Sulfatase N-terminal domain-containing protein</fullName>
    </recommendedName>
</protein>
<proteinExistence type="inferred from homology"/>
<dbReference type="GO" id="GO:0004065">
    <property type="term" value="F:arylsulfatase activity"/>
    <property type="evidence" value="ECO:0007669"/>
    <property type="project" value="TreeGrafter"/>
</dbReference>
<comment type="similarity">
    <text evidence="1">Belongs to the sulfatase family.</text>
</comment>
<dbReference type="Pfam" id="PF00884">
    <property type="entry name" value="Sulfatase"/>
    <property type="match status" value="1"/>
</dbReference>
<dbReference type="EMBL" id="UINC01039520">
    <property type="protein sequence ID" value="SVB38125.1"/>
    <property type="molecule type" value="Genomic_DNA"/>
</dbReference>
<evidence type="ECO:0000313" key="4">
    <source>
        <dbReference type="EMBL" id="SVB38125.1"/>
    </source>
</evidence>
<feature type="non-terminal residue" evidence="4">
    <location>
        <position position="76"/>
    </location>
</feature>
<dbReference type="InterPro" id="IPR050738">
    <property type="entry name" value="Sulfatase"/>
</dbReference>
<dbReference type="Gene3D" id="3.40.720.10">
    <property type="entry name" value="Alkaline Phosphatase, subunit A"/>
    <property type="match status" value="1"/>
</dbReference>
<evidence type="ECO:0000256" key="2">
    <source>
        <dbReference type="ARBA" id="ARBA00022801"/>
    </source>
</evidence>
<evidence type="ECO:0000256" key="1">
    <source>
        <dbReference type="ARBA" id="ARBA00008779"/>
    </source>
</evidence>
<dbReference type="InterPro" id="IPR017850">
    <property type="entry name" value="Alkaline_phosphatase_core_sf"/>
</dbReference>
<reference evidence="4" key="1">
    <citation type="submission" date="2018-05" db="EMBL/GenBank/DDBJ databases">
        <authorList>
            <person name="Lanie J.A."/>
            <person name="Ng W.-L."/>
            <person name="Kazmierczak K.M."/>
            <person name="Andrzejewski T.M."/>
            <person name="Davidsen T.M."/>
            <person name="Wayne K.J."/>
            <person name="Tettelin H."/>
            <person name="Glass J.I."/>
            <person name="Rusch D."/>
            <person name="Podicherti R."/>
            <person name="Tsui H.-C.T."/>
            <person name="Winkler M.E."/>
        </authorList>
    </citation>
    <scope>NUCLEOTIDE SEQUENCE</scope>
</reference>
<organism evidence="4">
    <name type="scientific">marine metagenome</name>
    <dbReference type="NCBI Taxonomy" id="408172"/>
    <lineage>
        <taxon>unclassified sequences</taxon>
        <taxon>metagenomes</taxon>
        <taxon>ecological metagenomes</taxon>
    </lineage>
</organism>
<accession>A0A382DIM4</accession>
<dbReference type="PANTHER" id="PTHR42693">
    <property type="entry name" value="ARYLSULFATASE FAMILY MEMBER"/>
    <property type="match status" value="1"/>
</dbReference>
<gene>
    <name evidence="4" type="ORF">METZ01_LOCUS190979</name>
</gene>
<dbReference type="SUPFAM" id="SSF53649">
    <property type="entry name" value="Alkaline phosphatase-like"/>
    <property type="match status" value="1"/>
</dbReference>
<name>A0A382DIM4_9ZZZZ</name>
<dbReference type="AlphaFoldDB" id="A0A382DIM4"/>
<sequence>MKPILTFFCFLLLVCTGFTKDKHPNVITLLVDDLGYRDIGCYGGPVKTPVLDDLAAEGVRFTDFHSGAPVCSPSRA</sequence>
<keyword evidence="2" id="KW-0378">Hydrolase</keyword>
<dbReference type="InterPro" id="IPR000917">
    <property type="entry name" value="Sulfatase_N"/>
</dbReference>
<evidence type="ECO:0000259" key="3">
    <source>
        <dbReference type="Pfam" id="PF00884"/>
    </source>
</evidence>